<feature type="transmembrane region" description="Helical" evidence="1">
    <location>
        <begin position="97"/>
        <end position="117"/>
    </location>
</feature>
<feature type="transmembrane region" description="Helical" evidence="1">
    <location>
        <begin position="69"/>
        <end position="91"/>
    </location>
</feature>
<dbReference type="InterPro" id="IPR021306">
    <property type="entry name" value="DUF2878"/>
</dbReference>
<evidence type="ECO:0000313" key="3">
    <source>
        <dbReference type="Proteomes" id="UP000259273"/>
    </source>
</evidence>
<gene>
    <name evidence="2" type="ORF">DCP75_15795</name>
</gene>
<dbReference type="Pfam" id="PF11086">
    <property type="entry name" value="DUF2878"/>
    <property type="match status" value="1"/>
</dbReference>
<keyword evidence="1" id="KW-0472">Membrane</keyword>
<reference evidence="2 3" key="1">
    <citation type="journal article" date="2018" name="Nat. Biotechnol.">
        <title>A standardized bacterial taxonomy based on genome phylogeny substantially revises the tree of life.</title>
        <authorList>
            <person name="Parks D.H."/>
            <person name="Chuvochina M."/>
            <person name="Waite D.W."/>
            <person name="Rinke C."/>
            <person name="Skarshewski A."/>
            <person name="Chaumeil P.A."/>
            <person name="Hugenholtz P."/>
        </authorList>
    </citation>
    <scope>NUCLEOTIDE SEQUENCE [LARGE SCALE GENOMIC DNA]</scope>
    <source>
        <strain evidence="2">UBA9158</strain>
    </source>
</reference>
<keyword evidence="1" id="KW-1133">Transmembrane helix</keyword>
<evidence type="ECO:0000313" key="2">
    <source>
        <dbReference type="EMBL" id="HAN29147.1"/>
    </source>
</evidence>
<proteinExistence type="predicted"/>
<dbReference type="STRING" id="1121937.GCA_000423125_02567"/>
<feature type="transmembrane region" description="Helical" evidence="1">
    <location>
        <begin position="124"/>
        <end position="141"/>
    </location>
</feature>
<sequence>MSNPLADNPPIPLPFARQLTEKAWFNALWFQTTWFCAVLGQDALLAVTLGLIGLHFALVPQRLRELGQLGLLGGIGMAVDAGLSALGVFQFPGGSFLPVWLCCLWLAFATTLGRSLVFFATRPWLTAAAGALVLPFNYYAGSRLGAVEFGWPLWQSLLLMAAIWSLTLPTLYYLQQRLFQAKE</sequence>
<dbReference type="AlphaFoldDB" id="A0A3C1KR58"/>
<feature type="transmembrane region" description="Helical" evidence="1">
    <location>
        <begin position="153"/>
        <end position="174"/>
    </location>
</feature>
<organism evidence="2 3">
    <name type="scientific">Haliea salexigens</name>
    <dbReference type="NCBI Taxonomy" id="287487"/>
    <lineage>
        <taxon>Bacteria</taxon>
        <taxon>Pseudomonadati</taxon>
        <taxon>Pseudomonadota</taxon>
        <taxon>Gammaproteobacteria</taxon>
        <taxon>Cellvibrionales</taxon>
        <taxon>Halieaceae</taxon>
        <taxon>Haliea</taxon>
    </lineage>
</organism>
<accession>A0A3C1KR58</accession>
<name>A0A3C1KR58_9GAMM</name>
<feature type="transmembrane region" description="Helical" evidence="1">
    <location>
        <begin position="32"/>
        <end position="57"/>
    </location>
</feature>
<dbReference type="EMBL" id="DMND01000211">
    <property type="protein sequence ID" value="HAN29147.1"/>
    <property type="molecule type" value="Genomic_DNA"/>
</dbReference>
<comment type="caution">
    <text evidence="2">The sequence shown here is derived from an EMBL/GenBank/DDBJ whole genome shotgun (WGS) entry which is preliminary data.</text>
</comment>
<protein>
    <submittedName>
        <fullName evidence="2">DUF2878 domain-containing protein</fullName>
    </submittedName>
</protein>
<evidence type="ECO:0000256" key="1">
    <source>
        <dbReference type="SAM" id="Phobius"/>
    </source>
</evidence>
<keyword evidence="1" id="KW-0812">Transmembrane</keyword>
<dbReference type="Proteomes" id="UP000259273">
    <property type="component" value="Unassembled WGS sequence"/>
</dbReference>